<organism evidence="1">
    <name type="scientific">uncultured Caudovirales phage</name>
    <dbReference type="NCBI Taxonomy" id="2100421"/>
    <lineage>
        <taxon>Viruses</taxon>
        <taxon>Duplodnaviria</taxon>
        <taxon>Heunggongvirae</taxon>
        <taxon>Uroviricota</taxon>
        <taxon>Caudoviricetes</taxon>
        <taxon>Peduoviridae</taxon>
        <taxon>Maltschvirus</taxon>
        <taxon>Maltschvirus maltsch</taxon>
    </lineage>
</organism>
<name>A0A6J7WDX0_9CAUD</name>
<accession>A0A6J7WDX0</accession>
<reference evidence="1" key="1">
    <citation type="submission" date="2020-05" db="EMBL/GenBank/DDBJ databases">
        <authorList>
            <person name="Chiriac C."/>
            <person name="Salcher M."/>
            <person name="Ghai R."/>
            <person name="Kavagutti S V."/>
        </authorList>
    </citation>
    <scope>NUCLEOTIDE SEQUENCE</scope>
</reference>
<protein>
    <submittedName>
        <fullName evidence="1">Uncharacterized protein</fullName>
    </submittedName>
</protein>
<sequence length="68" mass="8125">MGEYNTEKHKHILIKAETKEKLDGVMIDMKKKMPYDKIIAKLMDLYYMISEEDLEIFLGLEEDKKEVE</sequence>
<gene>
    <name evidence="1" type="ORF">UFOVP182_35</name>
</gene>
<proteinExistence type="predicted"/>
<evidence type="ECO:0000313" key="1">
    <source>
        <dbReference type="EMBL" id="CAB5208392.1"/>
    </source>
</evidence>
<dbReference type="EMBL" id="LR798230">
    <property type="protein sequence ID" value="CAB5208392.1"/>
    <property type="molecule type" value="Genomic_DNA"/>
</dbReference>